<keyword evidence="2" id="KW-1185">Reference proteome</keyword>
<dbReference type="Proteomes" id="UP001227268">
    <property type="component" value="Unassembled WGS sequence"/>
</dbReference>
<proteinExistence type="predicted"/>
<reference evidence="1" key="1">
    <citation type="submission" date="2023-04" db="EMBL/GenBank/DDBJ databases">
        <title>Draft Genome sequencing of Naganishia species isolated from polar environments using Oxford Nanopore Technology.</title>
        <authorList>
            <person name="Leo P."/>
            <person name="Venkateswaran K."/>
        </authorList>
    </citation>
    <scope>NUCLEOTIDE SEQUENCE</scope>
    <source>
        <strain evidence="1">MNA-CCFEE 5423</strain>
    </source>
</reference>
<evidence type="ECO:0000313" key="2">
    <source>
        <dbReference type="Proteomes" id="UP001227268"/>
    </source>
</evidence>
<protein>
    <submittedName>
        <fullName evidence="1">Uncharacterized protein</fullName>
    </submittedName>
</protein>
<evidence type="ECO:0000313" key="1">
    <source>
        <dbReference type="EMBL" id="KAJ9093064.1"/>
    </source>
</evidence>
<comment type="caution">
    <text evidence="1">The sequence shown here is derived from an EMBL/GenBank/DDBJ whole genome shotgun (WGS) entry which is preliminary data.</text>
</comment>
<name>A0ACC2V1J8_9TREE</name>
<sequence>MTPSLDSLRQKYTAAGQSHVFTFYDSLPLEEQQSLLDQLAGIDVERVNRVWRTAIKAEQEEKEKAEKAKRGDGDPDEDVDEDEEAGDEIQPLPANAVASLVPHAGSNESATLEQAAKWRHRGIQAIRENKVAVLLMAGGQGTRLGSSAPKGCYDIGLRSGKSLFRLQGERIRRLQELAAAAEEGVKREGEGNRVRIPWYVMTSGPTRSATEAFFVDNGYFGLQKEDVIFFNQGVLPALSDDGKIVLSSRNSVSVAPDGNGGLYSAIRQSPSTAPHNRTVLEDMHARGIHYIHAYCVDNCLVKVADPVFLGYCVDKGAPCGVKVVRKEVPHESVGVLALRAGAFSVVEYSELSKAKAEQRDRETGELAFRAGNIANHFYTLDFLDSVEGMEHEMAFHIARKKIPTVDLHSGDPVKPDSPNGMKLELFVFDVFPFTGNALGVLEVERQEEFSPLKNAPGSAGDNPETSRRDIYEQQRRWLLAAGARVAEGVEVEVSPLVSYNGEGLEKYKGVRFDKSTQLD</sequence>
<organism evidence="1 2">
    <name type="scientific">Naganishia friedmannii</name>
    <dbReference type="NCBI Taxonomy" id="89922"/>
    <lineage>
        <taxon>Eukaryota</taxon>
        <taxon>Fungi</taxon>
        <taxon>Dikarya</taxon>
        <taxon>Basidiomycota</taxon>
        <taxon>Agaricomycotina</taxon>
        <taxon>Tremellomycetes</taxon>
        <taxon>Filobasidiales</taxon>
        <taxon>Filobasidiaceae</taxon>
        <taxon>Naganishia</taxon>
    </lineage>
</organism>
<gene>
    <name evidence="1" type="ORF">QFC21_006557</name>
</gene>
<accession>A0ACC2V1J8</accession>
<dbReference type="EMBL" id="JASBWT010000033">
    <property type="protein sequence ID" value="KAJ9093064.1"/>
    <property type="molecule type" value="Genomic_DNA"/>
</dbReference>